<keyword evidence="3" id="KW-0808">Transferase</keyword>
<comment type="caution">
    <text evidence="11">The sequence shown here is derived from an EMBL/GenBank/DDBJ whole genome shotgun (WGS) entry which is preliminary data.</text>
</comment>
<dbReference type="InterPro" id="IPR001245">
    <property type="entry name" value="Ser-Thr/Tyr_kinase_cat_dom"/>
</dbReference>
<comment type="catalytic activity">
    <reaction evidence="7">
        <text>L-threonyl-[protein] + ATP = O-phospho-L-threonyl-[protein] + ADP + H(+)</text>
        <dbReference type="Rhea" id="RHEA:46608"/>
        <dbReference type="Rhea" id="RHEA-COMP:11060"/>
        <dbReference type="Rhea" id="RHEA-COMP:11605"/>
        <dbReference type="ChEBI" id="CHEBI:15378"/>
        <dbReference type="ChEBI" id="CHEBI:30013"/>
        <dbReference type="ChEBI" id="CHEBI:30616"/>
        <dbReference type="ChEBI" id="CHEBI:61977"/>
        <dbReference type="ChEBI" id="CHEBI:456216"/>
        <dbReference type="EC" id="2.7.11.1"/>
    </reaction>
</comment>
<organism evidence="11 12">
    <name type="scientific">Hypsibius exemplaris</name>
    <name type="common">Freshwater tardigrade</name>
    <dbReference type="NCBI Taxonomy" id="2072580"/>
    <lineage>
        <taxon>Eukaryota</taxon>
        <taxon>Metazoa</taxon>
        <taxon>Ecdysozoa</taxon>
        <taxon>Tardigrada</taxon>
        <taxon>Eutardigrada</taxon>
        <taxon>Parachela</taxon>
        <taxon>Hypsibioidea</taxon>
        <taxon>Hypsibiidae</taxon>
        <taxon>Hypsibius</taxon>
    </lineage>
</organism>
<comment type="catalytic activity">
    <reaction evidence="8">
        <text>L-seryl-[protein] + ATP = O-phospho-L-seryl-[protein] + ADP + H(+)</text>
        <dbReference type="Rhea" id="RHEA:17989"/>
        <dbReference type="Rhea" id="RHEA-COMP:9863"/>
        <dbReference type="Rhea" id="RHEA-COMP:11604"/>
        <dbReference type="ChEBI" id="CHEBI:15378"/>
        <dbReference type="ChEBI" id="CHEBI:29999"/>
        <dbReference type="ChEBI" id="CHEBI:30616"/>
        <dbReference type="ChEBI" id="CHEBI:83421"/>
        <dbReference type="ChEBI" id="CHEBI:456216"/>
        <dbReference type="EC" id="2.7.11.1"/>
    </reaction>
</comment>
<gene>
    <name evidence="11" type="ORF">BV898_18803</name>
</gene>
<keyword evidence="12" id="KW-1185">Reference proteome</keyword>
<keyword evidence="4" id="KW-0547">Nucleotide-binding</keyword>
<evidence type="ECO:0000256" key="8">
    <source>
        <dbReference type="ARBA" id="ARBA00048679"/>
    </source>
</evidence>
<evidence type="ECO:0000256" key="9">
    <source>
        <dbReference type="SAM" id="MobiDB-lite"/>
    </source>
</evidence>
<keyword evidence="2" id="KW-0723">Serine/threonine-protein kinase</keyword>
<dbReference type="GO" id="GO:0004674">
    <property type="term" value="F:protein serine/threonine kinase activity"/>
    <property type="evidence" value="ECO:0007669"/>
    <property type="project" value="UniProtKB-KW"/>
</dbReference>
<evidence type="ECO:0000256" key="2">
    <source>
        <dbReference type="ARBA" id="ARBA00022527"/>
    </source>
</evidence>
<dbReference type="EMBL" id="MTYJ01000401">
    <property type="protein sequence ID" value="OWA54399.1"/>
    <property type="molecule type" value="Genomic_DNA"/>
</dbReference>
<evidence type="ECO:0000256" key="5">
    <source>
        <dbReference type="ARBA" id="ARBA00022777"/>
    </source>
</evidence>
<evidence type="ECO:0000256" key="3">
    <source>
        <dbReference type="ARBA" id="ARBA00022679"/>
    </source>
</evidence>
<dbReference type="Pfam" id="PF07714">
    <property type="entry name" value="PK_Tyr_Ser-Thr"/>
    <property type="match status" value="1"/>
</dbReference>
<evidence type="ECO:0000256" key="4">
    <source>
        <dbReference type="ARBA" id="ARBA00022741"/>
    </source>
</evidence>
<keyword evidence="6" id="KW-0067">ATP-binding</keyword>
<dbReference type="PANTHER" id="PTHR24361">
    <property type="entry name" value="MITOGEN-ACTIVATED KINASE KINASE KINASE"/>
    <property type="match status" value="1"/>
</dbReference>
<dbReference type="EC" id="2.7.11.1" evidence="1"/>
<evidence type="ECO:0000313" key="11">
    <source>
        <dbReference type="EMBL" id="OWA54399.1"/>
    </source>
</evidence>
<dbReference type="OrthoDB" id="5816437at2759"/>
<dbReference type="Proteomes" id="UP000192578">
    <property type="component" value="Unassembled WGS sequence"/>
</dbReference>
<feature type="region of interest" description="Disordered" evidence="9">
    <location>
        <begin position="190"/>
        <end position="220"/>
    </location>
</feature>
<proteinExistence type="predicted"/>
<dbReference type="GO" id="GO:0005737">
    <property type="term" value="C:cytoplasm"/>
    <property type="evidence" value="ECO:0007669"/>
    <property type="project" value="TreeGrafter"/>
</dbReference>
<accession>A0A9X6NQP2</accession>
<sequence length="549" mass="62705">MDYVAVLRPLVTHLVSELVLRKLFEDTLNDISSMLSKYVASSRSGVSDPTDHDMHWMEHKWAYRDSEYRRIREQLDKCMGQYRRLIANPSLAELADFRSVAGSLDLKPKSVFELCQRVVLPGVSVESNPDNVKLFERRKELGVRIICDACCLRMAVLLADVLKGSSHMALEVEGMRALLTELDSKLKERSDKNKSYFPRESSEFGDDNDCTTGKDQAKDKSYPLKATAQSWKLAEQRPRPDNAMSKSIVLPKDQMTLVAQDGVSQYTVFKYPQLLNGILTTLAVKAIPIPIISAQKVANQVSVLDVNLGFLLRLDHPNVVRHLSLQFDDSIDSLGRRTYNIVMEFCEGTQLTTVVRNDLSMSTVVDYGEQILRGLEYLHDNNVSHRAVHGDHVMVTRFRTKSVERVRLISIPRIRELCPRENQSYNPSHIDKILPLFMPPPETDGRVGSKTDIWSFGCVMIQMITGDWPVWKSSETVKRMMPQIPDQTPPVLNEVIQQCLQLEYDKRPKARELLEQLQKLHGEVKELFTPKRQPIDNRKQGSASFFKEF</sequence>
<evidence type="ECO:0000256" key="1">
    <source>
        <dbReference type="ARBA" id="ARBA00012513"/>
    </source>
</evidence>
<evidence type="ECO:0000256" key="6">
    <source>
        <dbReference type="ARBA" id="ARBA00022840"/>
    </source>
</evidence>
<dbReference type="InterPro" id="IPR011009">
    <property type="entry name" value="Kinase-like_dom_sf"/>
</dbReference>
<dbReference type="InterPro" id="IPR000719">
    <property type="entry name" value="Prot_kinase_dom"/>
</dbReference>
<reference evidence="12" key="1">
    <citation type="submission" date="2017-01" db="EMBL/GenBank/DDBJ databases">
        <title>Comparative genomics of anhydrobiosis in the tardigrade Hypsibius dujardini.</title>
        <authorList>
            <person name="Yoshida Y."/>
            <person name="Koutsovoulos G."/>
            <person name="Laetsch D."/>
            <person name="Stevens L."/>
            <person name="Kumar S."/>
            <person name="Horikawa D."/>
            <person name="Ishino K."/>
            <person name="Komine S."/>
            <person name="Tomita M."/>
            <person name="Blaxter M."/>
            <person name="Arakawa K."/>
        </authorList>
    </citation>
    <scope>NUCLEOTIDE SEQUENCE [LARGE SCALE GENOMIC DNA]</scope>
    <source>
        <strain evidence="12">Z151</strain>
    </source>
</reference>
<dbReference type="AlphaFoldDB" id="A0A9X6NQP2"/>
<dbReference type="PROSITE" id="PS50011">
    <property type="entry name" value="PROTEIN_KINASE_DOM"/>
    <property type="match status" value="1"/>
</dbReference>
<dbReference type="SUPFAM" id="SSF56112">
    <property type="entry name" value="Protein kinase-like (PK-like)"/>
    <property type="match status" value="1"/>
</dbReference>
<keyword evidence="5 11" id="KW-0418">Kinase</keyword>
<evidence type="ECO:0000259" key="10">
    <source>
        <dbReference type="PROSITE" id="PS50011"/>
    </source>
</evidence>
<evidence type="ECO:0000313" key="12">
    <source>
        <dbReference type="Proteomes" id="UP000192578"/>
    </source>
</evidence>
<dbReference type="GO" id="GO:0005524">
    <property type="term" value="F:ATP binding"/>
    <property type="evidence" value="ECO:0007669"/>
    <property type="project" value="UniProtKB-KW"/>
</dbReference>
<evidence type="ECO:0000256" key="7">
    <source>
        <dbReference type="ARBA" id="ARBA00047899"/>
    </source>
</evidence>
<feature type="domain" description="Protein kinase" evidence="10">
    <location>
        <begin position="252"/>
        <end position="524"/>
    </location>
</feature>
<protein>
    <recommendedName>
        <fullName evidence="1">non-specific serine/threonine protein kinase</fullName>
        <ecNumber evidence="1">2.7.11.1</ecNumber>
    </recommendedName>
</protein>
<dbReference type="PANTHER" id="PTHR24361:SF433">
    <property type="entry name" value="PROTEIN KINASE DOMAIN-CONTAINING PROTEIN"/>
    <property type="match status" value="1"/>
</dbReference>
<dbReference type="InterPro" id="IPR053235">
    <property type="entry name" value="Ser_Thr_kinase"/>
</dbReference>
<name>A0A9X6NQP2_HYPEX</name>
<dbReference type="Gene3D" id="1.10.510.10">
    <property type="entry name" value="Transferase(Phosphotransferase) domain 1"/>
    <property type="match status" value="1"/>
</dbReference>